<evidence type="ECO:0000313" key="1">
    <source>
        <dbReference type="EMBL" id="NHN86959.1"/>
    </source>
</evidence>
<name>A0ABX0JVU8_9PROT</name>
<keyword evidence="2" id="KW-1185">Reference proteome</keyword>
<evidence type="ECO:0000313" key="2">
    <source>
        <dbReference type="Proteomes" id="UP000635278"/>
    </source>
</evidence>
<organism evidence="1 2">
    <name type="scientific">Acetobacter musti</name>
    <dbReference type="NCBI Taxonomy" id="864732"/>
    <lineage>
        <taxon>Bacteria</taxon>
        <taxon>Pseudomonadati</taxon>
        <taxon>Pseudomonadota</taxon>
        <taxon>Alphaproteobacteria</taxon>
        <taxon>Acetobacterales</taxon>
        <taxon>Acetobacteraceae</taxon>
        <taxon>Acetobacter</taxon>
    </lineage>
</organism>
<dbReference type="EMBL" id="WOTB01000086">
    <property type="protein sequence ID" value="NHN86959.1"/>
    <property type="molecule type" value="Genomic_DNA"/>
</dbReference>
<accession>A0ABX0JVU8</accession>
<dbReference type="RefSeq" id="WP_173585248.1">
    <property type="nucleotide sequence ID" value="NZ_WOTB01000086.1"/>
</dbReference>
<evidence type="ECO:0008006" key="3">
    <source>
        <dbReference type="Google" id="ProtNLM"/>
    </source>
</evidence>
<sequence>MRQELQNSSGLTIRIVSLVPGVESLRPEPTSGARPRETLWAVCLYDLVFAADPGQSLQSEHFALWFPADQPVSVKMQDAVGPGMLLPISDALRAEILERPGPSAVDEDNGQLIIPVSSPDVVVLAGEREAHWITPNATDPVRYIHFVSVVRGLFPELSRAPDAIDALGRHYGVTGTGGAHPGSAIARIHLLARIIETLLSEHTLNELIRFVP</sequence>
<protein>
    <recommendedName>
        <fullName evidence="3">AraC family transcriptional regulator</fullName>
    </recommendedName>
</protein>
<proteinExistence type="predicted"/>
<gene>
    <name evidence="1" type="ORF">GOB93_20625</name>
</gene>
<comment type="caution">
    <text evidence="1">The sequence shown here is derived from an EMBL/GenBank/DDBJ whole genome shotgun (WGS) entry which is preliminary data.</text>
</comment>
<reference evidence="1 2" key="1">
    <citation type="journal article" date="2020" name="Int. J. Syst. Evol. Microbiol.">
        <title>Novel acetic acid bacteria from cider fermentations: Acetobacter conturbans sp. nov. and Acetobacter fallax sp. nov.</title>
        <authorList>
            <person name="Sombolestani A.S."/>
            <person name="Cleenwerck I."/>
            <person name="Cnockaert M."/>
            <person name="Borremans W."/>
            <person name="Wieme A.D."/>
            <person name="De Vuyst L."/>
            <person name="Vandamme P."/>
        </authorList>
    </citation>
    <scope>NUCLEOTIDE SEQUENCE [LARGE SCALE GENOMIC DNA]</scope>
    <source>
        <strain evidence="1 2">LMG 30640</strain>
    </source>
</reference>
<dbReference type="Proteomes" id="UP000635278">
    <property type="component" value="Unassembled WGS sequence"/>
</dbReference>